<keyword evidence="2" id="KW-1185">Reference proteome</keyword>
<protein>
    <submittedName>
        <fullName evidence="1">Protein-tyrosine-phosphatase</fullName>
    </submittedName>
</protein>
<dbReference type="Proteomes" id="UP000050911">
    <property type="component" value="Unassembled WGS sequence"/>
</dbReference>
<gene>
    <name evidence="1" type="ORF">FC96_GL002278</name>
</gene>
<dbReference type="InterPro" id="IPR016130">
    <property type="entry name" value="Tyr_Pase_AS"/>
</dbReference>
<proteinExistence type="predicted"/>
<dbReference type="PATRIC" id="fig|1302272.5.peg.2325"/>
<dbReference type="InterPro" id="IPR026893">
    <property type="entry name" value="Tyr/Ser_Pase_IphP-type"/>
</dbReference>
<dbReference type="STRING" id="1302272.FC96_GL002278"/>
<evidence type="ECO:0000313" key="2">
    <source>
        <dbReference type="Proteomes" id="UP000050911"/>
    </source>
</evidence>
<name>A0A0R1HLX9_9LACO</name>
<dbReference type="Pfam" id="PF13350">
    <property type="entry name" value="Y_phosphatase3"/>
    <property type="match status" value="1"/>
</dbReference>
<organism evidence="1 2">
    <name type="scientific">Secundilactobacillus kimchicus JCM 15530</name>
    <dbReference type="NCBI Taxonomy" id="1302272"/>
    <lineage>
        <taxon>Bacteria</taxon>
        <taxon>Bacillati</taxon>
        <taxon>Bacillota</taxon>
        <taxon>Bacilli</taxon>
        <taxon>Lactobacillales</taxon>
        <taxon>Lactobacillaceae</taxon>
        <taxon>Secundilactobacillus</taxon>
    </lineage>
</organism>
<dbReference type="SUPFAM" id="SSF52799">
    <property type="entry name" value="(Phosphotyrosine protein) phosphatases II"/>
    <property type="match status" value="1"/>
</dbReference>
<dbReference type="AlphaFoldDB" id="A0A0R1HLX9"/>
<evidence type="ECO:0000313" key="1">
    <source>
        <dbReference type="EMBL" id="KRK47790.1"/>
    </source>
</evidence>
<dbReference type="InterPro" id="IPR029021">
    <property type="entry name" value="Prot-tyrosine_phosphatase-like"/>
</dbReference>
<sequence>MELANQRLIDVTGGVNFRELGGYPTASGQTVKWHRVIRTASLAALTDADQAHLVNYGIRLDVDFRSNTEVAAAPDRIPAQITYRHLPVFKEDETDNSKSNEQIRDELGMTEQTGRDEMLKVYRHMVMDGQSQAAYQAFFAALLTTGETDEGLLFHCTAGKDRTGMGAALFLGALGVDQATIKQDYLMTNQLTKSQVQARLNEARQAGLNAEMLDSLRSLITVSGDYFDTGLATIRENYGDLQTYLNQALAVSDHDLADLKALYLDN</sequence>
<dbReference type="RefSeq" id="WP_054661178.1">
    <property type="nucleotide sequence ID" value="NZ_AZCX01000006.1"/>
</dbReference>
<dbReference type="GO" id="GO:0004721">
    <property type="term" value="F:phosphoprotein phosphatase activity"/>
    <property type="evidence" value="ECO:0007669"/>
    <property type="project" value="InterPro"/>
</dbReference>
<dbReference type="OrthoDB" id="1188001at2"/>
<dbReference type="EMBL" id="AZCX01000006">
    <property type="protein sequence ID" value="KRK47790.1"/>
    <property type="molecule type" value="Genomic_DNA"/>
</dbReference>
<dbReference type="Gene3D" id="3.90.190.10">
    <property type="entry name" value="Protein tyrosine phosphatase superfamily"/>
    <property type="match status" value="1"/>
</dbReference>
<comment type="caution">
    <text evidence="1">The sequence shown here is derived from an EMBL/GenBank/DDBJ whole genome shotgun (WGS) entry which is preliminary data.</text>
</comment>
<accession>A0A0R1HLX9</accession>
<reference evidence="1 2" key="1">
    <citation type="journal article" date="2015" name="Genome Announc.">
        <title>Expanding the biotechnology potential of lactobacilli through comparative genomics of 213 strains and associated genera.</title>
        <authorList>
            <person name="Sun Z."/>
            <person name="Harris H.M."/>
            <person name="McCann A."/>
            <person name="Guo C."/>
            <person name="Argimon S."/>
            <person name="Zhang W."/>
            <person name="Yang X."/>
            <person name="Jeffery I.B."/>
            <person name="Cooney J.C."/>
            <person name="Kagawa T.F."/>
            <person name="Liu W."/>
            <person name="Song Y."/>
            <person name="Salvetti E."/>
            <person name="Wrobel A."/>
            <person name="Rasinkangas P."/>
            <person name="Parkhill J."/>
            <person name="Rea M.C."/>
            <person name="O'Sullivan O."/>
            <person name="Ritari J."/>
            <person name="Douillard F.P."/>
            <person name="Paul Ross R."/>
            <person name="Yang R."/>
            <person name="Briner A.E."/>
            <person name="Felis G.E."/>
            <person name="de Vos W.M."/>
            <person name="Barrangou R."/>
            <person name="Klaenhammer T.R."/>
            <person name="Caufield P.W."/>
            <person name="Cui Y."/>
            <person name="Zhang H."/>
            <person name="O'Toole P.W."/>
        </authorList>
    </citation>
    <scope>NUCLEOTIDE SEQUENCE [LARGE SCALE GENOMIC DNA]</scope>
    <source>
        <strain evidence="1 2">JCM 15530</strain>
    </source>
</reference>
<dbReference type="PROSITE" id="PS00383">
    <property type="entry name" value="TYR_PHOSPHATASE_1"/>
    <property type="match status" value="1"/>
</dbReference>